<sequence length="159" mass="17358">MSETAVEDTADIVIRSVVMADLPTLLALYRHLNAEDPVLELGLADNRLTEILAHPGMTIFAAFDGDTAVSSVTLVVIPNLTRGGTPYALIENVVTHADYRRRGLAGTVIRKAFASAWERSCYKVMLLTGSKNPATLRFYANCGFTQDKTGFQVRRPLAT</sequence>
<dbReference type="InterPro" id="IPR000182">
    <property type="entry name" value="GNAT_dom"/>
</dbReference>
<organism evidence="4 5">
    <name type="scientific">Rhizobium tropici</name>
    <dbReference type="NCBI Taxonomy" id="398"/>
    <lineage>
        <taxon>Bacteria</taxon>
        <taxon>Pseudomonadati</taxon>
        <taxon>Pseudomonadota</taxon>
        <taxon>Alphaproteobacteria</taxon>
        <taxon>Hyphomicrobiales</taxon>
        <taxon>Rhizobiaceae</taxon>
        <taxon>Rhizobium/Agrobacterium group</taxon>
        <taxon>Rhizobium</taxon>
    </lineage>
</organism>
<comment type="caution">
    <text evidence="4">The sequence shown here is derived from an EMBL/GenBank/DDBJ whole genome shotgun (WGS) entry which is preliminary data.</text>
</comment>
<protein>
    <submittedName>
        <fullName evidence="4">GNAT family N-acetyltransferase</fullName>
    </submittedName>
</protein>
<reference evidence="4 5" key="1">
    <citation type="submission" date="2019-07" db="EMBL/GenBank/DDBJ databases">
        <title>The Draft Genome Sequence of Rhizobium tropici SARCC-755 Associated with Superior Nodulation on Pigeonpea (Cajanus cajan (L.) Millsp.).</title>
        <authorList>
            <person name="Bopape F.L."/>
            <person name="Hassen A.I."/>
            <person name="Swanevelder Z.H."/>
            <person name="Gwata E.T."/>
        </authorList>
    </citation>
    <scope>NUCLEOTIDE SEQUENCE [LARGE SCALE GENOMIC DNA]</scope>
    <source>
        <strain evidence="4 5">SARCC-755</strain>
    </source>
</reference>
<dbReference type="EMBL" id="VNIP01000006">
    <property type="protein sequence ID" value="KAA1182717.1"/>
    <property type="molecule type" value="Genomic_DNA"/>
</dbReference>
<keyword evidence="2" id="KW-0012">Acyltransferase</keyword>
<dbReference type="InterPro" id="IPR050832">
    <property type="entry name" value="Bact_Acetyltransf"/>
</dbReference>
<evidence type="ECO:0000256" key="1">
    <source>
        <dbReference type="ARBA" id="ARBA00022679"/>
    </source>
</evidence>
<dbReference type="RefSeq" id="WP_149634774.1">
    <property type="nucleotide sequence ID" value="NZ_VNIP01000006.1"/>
</dbReference>
<gene>
    <name evidence="4" type="ORF">FP026_11660</name>
</gene>
<dbReference type="OrthoDB" id="7595389at2"/>
<accession>A0A5B0W7C3</accession>
<dbReference type="AlphaFoldDB" id="A0A5B0W7C3"/>
<dbReference type="GO" id="GO:0016747">
    <property type="term" value="F:acyltransferase activity, transferring groups other than amino-acyl groups"/>
    <property type="evidence" value="ECO:0007669"/>
    <property type="project" value="InterPro"/>
</dbReference>
<dbReference type="CDD" id="cd04301">
    <property type="entry name" value="NAT_SF"/>
    <property type="match status" value="1"/>
</dbReference>
<dbReference type="Pfam" id="PF00583">
    <property type="entry name" value="Acetyltransf_1"/>
    <property type="match status" value="1"/>
</dbReference>
<dbReference type="InterPro" id="IPR016181">
    <property type="entry name" value="Acyl_CoA_acyltransferase"/>
</dbReference>
<dbReference type="Gene3D" id="3.40.630.30">
    <property type="match status" value="1"/>
</dbReference>
<dbReference type="PANTHER" id="PTHR43877">
    <property type="entry name" value="AMINOALKYLPHOSPHONATE N-ACETYLTRANSFERASE-RELATED-RELATED"/>
    <property type="match status" value="1"/>
</dbReference>
<evidence type="ECO:0000259" key="3">
    <source>
        <dbReference type="PROSITE" id="PS51186"/>
    </source>
</evidence>
<feature type="domain" description="N-acetyltransferase" evidence="3">
    <location>
        <begin position="12"/>
        <end position="159"/>
    </location>
</feature>
<dbReference type="SUPFAM" id="SSF55729">
    <property type="entry name" value="Acyl-CoA N-acyltransferases (Nat)"/>
    <property type="match status" value="1"/>
</dbReference>
<evidence type="ECO:0000313" key="4">
    <source>
        <dbReference type="EMBL" id="KAA1182717.1"/>
    </source>
</evidence>
<proteinExistence type="predicted"/>
<name>A0A5B0W7C3_RHITR</name>
<dbReference type="PROSITE" id="PS51186">
    <property type="entry name" value="GNAT"/>
    <property type="match status" value="1"/>
</dbReference>
<dbReference type="Proteomes" id="UP000323608">
    <property type="component" value="Unassembled WGS sequence"/>
</dbReference>
<evidence type="ECO:0000256" key="2">
    <source>
        <dbReference type="ARBA" id="ARBA00023315"/>
    </source>
</evidence>
<keyword evidence="1 4" id="KW-0808">Transferase</keyword>
<evidence type="ECO:0000313" key="5">
    <source>
        <dbReference type="Proteomes" id="UP000323608"/>
    </source>
</evidence>